<sequence length="31" mass="3550">EFTISIINFTVVKTSSLDFGFLLNHEYPFGI</sequence>
<reference evidence="1" key="1">
    <citation type="submission" date="2018-05" db="EMBL/GenBank/DDBJ databases">
        <authorList>
            <person name="Lanie J.A."/>
            <person name="Ng W.-L."/>
            <person name="Kazmierczak K.M."/>
            <person name="Andrzejewski T.M."/>
            <person name="Davidsen T.M."/>
            <person name="Wayne K.J."/>
            <person name="Tettelin H."/>
            <person name="Glass J.I."/>
            <person name="Rusch D."/>
            <person name="Podicherti R."/>
            <person name="Tsui H.-C.T."/>
            <person name="Winkler M.E."/>
        </authorList>
    </citation>
    <scope>NUCLEOTIDE SEQUENCE</scope>
</reference>
<organism evidence="1">
    <name type="scientific">marine metagenome</name>
    <dbReference type="NCBI Taxonomy" id="408172"/>
    <lineage>
        <taxon>unclassified sequences</taxon>
        <taxon>metagenomes</taxon>
        <taxon>ecological metagenomes</taxon>
    </lineage>
</organism>
<dbReference type="EMBL" id="UINC01020349">
    <property type="protein sequence ID" value="SVA85542.1"/>
    <property type="molecule type" value="Genomic_DNA"/>
</dbReference>
<protein>
    <submittedName>
        <fullName evidence="1">Uncharacterized protein</fullName>
    </submittedName>
</protein>
<evidence type="ECO:0000313" key="1">
    <source>
        <dbReference type="EMBL" id="SVA85542.1"/>
    </source>
</evidence>
<proteinExistence type="predicted"/>
<feature type="non-terminal residue" evidence="1">
    <location>
        <position position="1"/>
    </location>
</feature>
<accession>A0A381Z9K2</accession>
<gene>
    <name evidence="1" type="ORF">METZ01_LOCUS138396</name>
</gene>
<name>A0A381Z9K2_9ZZZZ</name>
<dbReference type="AlphaFoldDB" id="A0A381Z9K2"/>